<protein>
    <submittedName>
        <fullName evidence="1">Uncharacterized protein</fullName>
    </submittedName>
</protein>
<reference evidence="1" key="1">
    <citation type="journal article" date="2014" name="Front. Microbiol.">
        <title>High frequency of phylogenetically diverse reductive dehalogenase-homologous genes in deep subseafloor sedimentary metagenomes.</title>
        <authorList>
            <person name="Kawai M."/>
            <person name="Futagami T."/>
            <person name="Toyoda A."/>
            <person name="Takaki Y."/>
            <person name="Nishi S."/>
            <person name="Hori S."/>
            <person name="Arai W."/>
            <person name="Tsubouchi T."/>
            <person name="Morono Y."/>
            <person name="Uchiyama I."/>
            <person name="Ito T."/>
            <person name="Fujiyama A."/>
            <person name="Inagaki F."/>
            <person name="Takami H."/>
        </authorList>
    </citation>
    <scope>NUCLEOTIDE SEQUENCE</scope>
    <source>
        <strain evidence="1">Expedition CK06-06</strain>
    </source>
</reference>
<organism evidence="1">
    <name type="scientific">marine sediment metagenome</name>
    <dbReference type="NCBI Taxonomy" id="412755"/>
    <lineage>
        <taxon>unclassified sequences</taxon>
        <taxon>metagenomes</taxon>
        <taxon>ecological metagenomes</taxon>
    </lineage>
</organism>
<evidence type="ECO:0000313" key="1">
    <source>
        <dbReference type="EMBL" id="GAH48962.1"/>
    </source>
</evidence>
<proteinExistence type="predicted"/>
<dbReference type="EMBL" id="BARU01020417">
    <property type="protein sequence ID" value="GAH48962.1"/>
    <property type="molecule type" value="Genomic_DNA"/>
</dbReference>
<dbReference type="AlphaFoldDB" id="X1FVF2"/>
<accession>X1FVF2</accession>
<sequence>MGEITYPPKIVPIKPEIGRIRTKTIASSIRASLIGIKRVKAMGEPSGKKIIRKIAINTNQNTT</sequence>
<name>X1FVF2_9ZZZZ</name>
<gene>
    <name evidence="1" type="ORF">S03H2_33539</name>
</gene>
<comment type="caution">
    <text evidence="1">The sequence shown here is derived from an EMBL/GenBank/DDBJ whole genome shotgun (WGS) entry which is preliminary data.</text>
</comment>